<protein>
    <submittedName>
        <fullName evidence="1">Uncharacterized protein</fullName>
    </submittedName>
</protein>
<dbReference type="AlphaFoldDB" id="A0A4Y2IWS7"/>
<dbReference type="Proteomes" id="UP000499080">
    <property type="component" value="Unassembled WGS sequence"/>
</dbReference>
<sequence>MESHGNPKISGRLPDPMFNSHMLRSVQRSEYLLLVNLLQSGLDFMQFSMTSARVPLGTTGSVSEVASDYYYLASKRLIVIHQTSQKKSQHNEDRLL</sequence>
<proteinExistence type="predicted"/>
<evidence type="ECO:0000313" key="2">
    <source>
        <dbReference type="Proteomes" id="UP000499080"/>
    </source>
</evidence>
<dbReference type="EMBL" id="BGPR01002940">
    <property type="protein sequence ID" value="GBM81352.1"/>
    <property type="molecule type" value="Genomic_DNA"/>
</dbReference>
<keyword evidence="2" id="KW-1185">Reference proteome</keyword>
<reference evidence="1 2" key="1">
    <citation type="journal article" date="2019" name="Sci. Rep.">
        <title>Orb-weaving spider Araneus ventricosus genome elucidates the spidroin gene catalogue.</title>
        <authorList>
            <person name="Kono N."/>
            <person name="Nakamura H."/>
            <person name="Ohtoshi R."/>
            <person name="Moran D.A.P."/>
            <person name="Shinohara A."/>
            <person name="Yoshida Y."/>
            <person name="Fujiwara M."/>
            <person name="Mori M."/>
            <person name="Tomita M."/>
            <person name="Arakawa K."/>
        </authorList>
    </citation>
    <scope>NUCLEOTIDE SEQUENCE [LARGE SCALE GENOMIC DNA]</scope>
</reference>
<organism evidence="1 2">
    <name type="scientific">Araneus ventricosus</name>
    <name type="common">Orbweaver spider</name>
    <name type="synonym">Epeira ventricosa</name>
    <dbReference type="NCBI Taxonomy" id="182803"/>
    <lineage>
        <taxon>Eukaryota</taxon>
        <taxon>Metazoa</taxon>
        <taxon>Ecdysozoa</taxon>
        <taxon>Arthropoda</taxon>
        <taxon>Chelicerata</taxon>
        <taxon>Arachnida</taxon>
        <taxon>Araneae</taxon>
        <taxon>Araneomorphae</taxon>
        <taxon>Entelegynae</taxon>
        <taxon>Araneoidea</taxon>
        <taxon>Araneidae</taxon>
        <taxon>Araneus</taxon>
    </lineage>
</organism>
<accession>A0A4Y2IWS7</accession>
<evidence type="ECO:0000313" key="1">
    <source>
        <dbReference type="EMBL" id="GBM81352.1"/>
    </source>
</evidence>
<gene>
    <name evidence="1" type="ORF">AVEN_50812_1</name>
</gene>
<name>A0A4Y2IWS7_ARAVE</name>
<comment type="caution">
    <text evidence="1">The sequence shown here is derived from an EMBL/GenBank/DDBJ whole genome shotgun (WGS) entry which is preliminary data.</text>
</comment>